<keyword evidence="1" id="KW-1133">Transmembrane helix</keyword>
<dbReference type="Proteomes" id="UP001175271">
    <property type="component" value="Unassembled WGS sequence"/>
</dbReference>
<dbReference type="InterPro" id="IPR017850">
    <property type="entry name" value="Alkaline_phosphatase_core_sf"/>
</dbReference>
<dbReference type="SUPFAM" id="SSF53649">
    <property type="entry name" value="Alkaline phosphatase-like"/>
    <property type="match status" value="1"/>
</dbReference>
<keyword evidence="1" id="KW-0812">Transmembrane</keyword>
<accession>A0AA39M2X3</accession>
<dbReference type="Gene3D" id="3.40.720.10">
    <property type="entry name" value="Alkaline Phosphatase, subunit A"/>
    <property type="match status" value="1"/>
</dbReference>
<dbReference type="PANTHER" id="PTHR10974:SF75">
    <property type="entry name" value="SULFATASE DOMAIN-CONTAINING PROTEIN"/>
    <property type="match status" value="1"/>
</dbReference>
<evidence type="ECO:0000256" key="1">
    <source>
        <dbReference type="SAM" id="Phobius"/>
    </source>
</evidence>
<feature type="transmembrane region" description="Helical" evidence="1">
    <location>
        <begin position="7"/>
        <end position="26"/>
    </location>
</feature>
<comment type="caution">
    <text evidence="2">The sequence shown here is derived from an EMBL/GenBank/DDBJ whole genome shotgun (WGS) entry which is preliminary data.</text>
</comment>
<reference evidence="2" key="1">
    <citation type="submission" date="2023-06" db="EMBL/GenBank/DDBJ databases">
        <title>Genomic analysis of the entomopathogenic nematode Steinernema hermaphroditum.</title>
        <authorList>
            <person name="Schwarz E.M."/>
            <person name="Heppert J.K."/>
            <person name="Baniya A."/>
            <person name="Schwartz H.T."/>
            <person name="Tan C.-H."/>
            <person name="Antoshechkin I."/>
            <person name="Sternberg P.W."/>
            <person name="Goodrich-Blair H."/>
            <person name="Dillman A.R."/>
        </authorList>
    </citation>
    <scope>NUCLEOTIDE SEQUENCE</scope>
    <source>
        <strain evidence="2">PS9179</strain>
        <tissue evidence="2">Whole animal</tissue>
    </source>
</reference>
<dbReference type="CDD" id="cd16021">
    <property type="entry name" value="ALP_like"/>
    <property type="match status" value="1"/>
</dbReference>
<protein>
    <submittedName>
        <fullName evidence="2">Uncharacterized protein</fullName>
    </submittedName>
</protein>
<proteinExistence type="predicted"/>
<dbReference type="InterPro" id="IPR004245">
    <property type="entry name" value="DUF229"/>
</dbReference>
<dbReference type="EMBL" id="JAUCMV010000002">
    <property type="protein sequence ID" value="KAK0418892.1"/>
    <property type="molecule type" value="Genomic_DNA"/>
</dbReference>
<dbReference type="PANTHER" id="PTHR10974">
    <property type="entry name" value="FI08016P-RELATED"/>
    <property type="match status" value="1"/>
</dbReference>
<dbReference type="GO" id="GO:0005615">
    <property type="term" value="C:extracellular space"/>
    <property type="evidence" value="ECO:0007669"/>
    <property type="project" value="TreeGrafter"/>
</dbReference>
<gene>
    <name evidence="2" type="ORF">QR680_013834</name>
</gene>
<name>A0AA39M2X3_9BILA</name>
<keyword evidence="3" id="KW-1185">Reference proteome</keyword>
<sequence length="685" mass="79574">MTQLNTAVVVLFSLLVCACLFVVFFVDESQNVNGYSISGAFKRRFALNTAPNDTENGFTSTEKVFTTTDFTTTFQVEPTSILGCKLRKMDPWDPQILPYNDPDWKPSCEKKQEQITQLIDGKIVLNATGLQEGYFCQGRCLWNGKNKTDWYYDKGSWENITVFEPNCDVVEVACGLDPQNMTLYNFLHSQIVERPDGTAYSTHAENLTEVPGRRTSNQYERPNVYVLIFDSTSTSEFVRSMSRTLYLMKEEHQAVIFKHVNKVGINSRPNAWTLLFGKQIYELGKNPYTDEIQPDLNHTMNCDTSIDHENFWMHRFRDLGYHTMMADDWGSYAINWPNCWGFLRPPAKHYMKPFQRRSEETEAEPIRNTIKAMCHETFEDTSLYLDQFLGAYKNESQVGFIWNNNLAHDYPNGLYHSDDHFYRILKRHEERLNNSFVIIMGDHGMRFGGIRRTEVGEMEDNNPFLMMSLPVQLRDSNLMHVLRQNTHKLITHYDTHVTLHHLHQLLQKNNLNELLSPTEEIFEAGHGSSYFRRRMNEPRDCGTLRIPFEYCLCEKNFDKPLDVKLALSKNLSDYAVNYLQDMIDAENQTSLCQNMSVAYESTIAEKLEMADGREIYKLTFTVLPSEGEFSGYVEVHRSNETISSISPMSKRFERVNSYGEQGHCVEKFEELRPVCYCVEQKKEES</sequence>
<dbReference type="AlphaFoldDB" id="A0AA39M2X3"/>
<evidence type="ECO:0000313" key="2">
    <source>
        <dbReference type="EMBL" id="KAK0418892.1"/>
    </source>
</evidence>
<keyword evidence="1" id="KW-0472">Membrane</keyword>
<evidence type="ECO:0000313" key="3">
    <source>
        <dbReference type="Proteomes" id="UP001175271"/>
    </source>
</evidence>
<organism evidence="2 3">
    <name type="scientific">Steinernema hermaphroditum</name>
    <dbReference type="NCBI Taxonomy" id="289476"/>
    <lineage>
        <taxon>Eukaryota</taxon>
        <taxon>Metazoa</taxon>
        <taxon>Ecdysozoa</taxon>
        <taxon>Nematoda</taxon>
        <taxon>Chromadorea</taxon>
        <taxon>Rhabditida</taxon>
        <taxon>Tylenchina</taxon>
        <taxon>Panagrolaimomorpha</taxon>
        <taxon>Strongyloidoidea</taxon>
        <taxon>Steinernematidae</taxon>
        <taxon>Steinernema</taxon>
    </lineage>
</organism>
<dbReference type="Pfam" id="PF02995">
    <property type="entry name" value="DUF229"/>
    <property type="match status" value="1"/>
</dbReference>